<accession>A0A4Q7LTD0</accession>
<organism evidence="2 3">
    <name type="scientific">Microcella putealis</name>
    <dbReference type="NCBI Taxonomy" id="337005"/>
    <lineage>
        <taxon>Bacteria</taxon>
        <taxon>Bacillati</taxon>
        <taxon>Actinomycetota</taxon>
        <taxon>Actinomycetes</taxon>
        <taxon>Micrococcales</taxon>
        <taxon>Microbacteriaceae</taxon>
        <taxon>Microcella</taxon>
    </lineage>
</organism>
<evidence type="ECO:0008006" key="4">
    <source>
        <dbReference type="Google" id="ProtNLM"/>
    </source>
</evidence>
<feature type="transmembrane region" description="Helical" evidence="1">
    <location>
        <begin position="23"/>
        <end position="42"/>
    </location>
</feature>
<protein>
    <recommendedName>
        <fullName evidence="4">PH (Pleckstrin Homology) domain-containing protein</fullName>
    </recommendedName>
</protein>
<keyword evidence="1" id="KW-1133">Transmembrane helix</keyword>
<dbReference type="AlphaFoldDB" id="A0A4Q7LTD0"/>
<name>A0A4Q7LTD0_9MICO</name>
<evidence type="ECO:0000313" key="3">
    <source>
        <dbReference type="Proteomes" id="UP000293519"/>
    </source>
</evidence>
<dbReference type="RefSeq" id="WP_130485166.1">
    <property type="nucleotide sequence ID" value="NZ_SGWW01000002.1"/>
</dbReference>
<evidence type="ECO:0000313" key="2">
    <source>
        <dbReference type="EMBL" id="RZS57623.1"/>
    </source>
</evidence>
<feature type="transmembrane region" description="Helical" evidence="1">
    <location>
        <begin position="48"/>
        <end position="68"/>
    </location>
</feature>
<dbReference type="Proteomes" id="UP000293519">
    <property type="component" value="Unassembled WGS sequence"/>
</dbReference>
<dbReference type="OrthoDB" id="5111110at2"/>
<proteinExistence type="predicted"/>
<keyword evidence="1" id="KW-0812">Transmembrane</keyword>
<keyword evidence="3" id="KW-1185">Reference proteome</keyword>
<dbReference type="EMBL" id="SGWW01000002">
    <property type="protein sequence ID" value="RZS57623.1"/>
    <property type="molecule type" value="Genomic_DNA"/>
</dbReference>
<evidence type="ECO:0000256" key="1">
    <source>
        <dbReference type="SAM" id="Phobius"/>
    </source>
</evidence>
<comment type="caution">
    <text evidence="2">The sequence shown here is derived from an EMBL/GenBank/DDBJ whole genome shotgun (WGS) entry which is preliminary data.</text>
</comment>
<keyword evidence="1" id="KW-0472">Membrane</keyword>
<gene>
    <name evidence="2" type="ORF">EV141_1337</name>
</gene>
<sequence>MNDAAPRPVLVVRASVGRWGSRLAWATAVVVLGSAAVLTGVVDGVLRVIAQVSVGVAYALMVAALAIVTVRLRSSLRSDGETLVVRGPFGASVVPFHDGISISRWIVDGQRRPVVWVLDHGAPVIRVDGRIDPVRVEFFAARVGVPISDEPGQPPEPADD</sequence>
<reference evidence="2 3" key="1">
    <citation type="journal article" date="2015" name="Stand. Genomic Sci.">
        <title>Genomic Encyclopedia of Bacterial and Archaeal Type Strains, Phase III: the genomes of soil and plant-associated and newly described type strains.</title>
        <authorList>
            <person name="Whitman W.B."/>
            <person name="Woyke T."/>
            <person name="Klenk H.P."/>
            <person name="Zhou Y."/>
            <person name="Lilburn T.G."/>
            <person name="Beck B.J."/>
            <person name="De Vos P."/>
            <person name="Vandamme P."/>
            <person name="Eisen J.A."/>
            <person name="Garrity G."/>
            <person name="Hugenholtz P."/>
            <person name="Kyrpides N.C."/>
        </authorList>
    </citation>
    <scope>NUCLEOTIDE SEQUENCE [LARGE SCALE GENOMIC DNA]</scope>
    <source>
        <strain evidence="2 3">CV2</strain>
    </source>
</reference>